<keyword evidence="2" id="KW-1133">Transmembrane helix</keyword>
<dbReference type="AlphaFoldDB" id="A0A5D2I7Z7"/>
<evidence type="ECO:0000313" key="3">
    <source>
        <dbReference type="EMBL" id="TYH38213.1"/>
    </source>
</evidence>
<proteinExistence type="predicted"/>
<accession>A0A5D2I7Z7</accession>
<evidence type="ECO:0000256" key="2">
    <source>
        <dbReference type="SAM" id="Phobius"/>
    </source>
</evidence>
<keyword evidence="2" id="KW-0812">Transmembrane</keyword>
<protein>
    <submittedName>
        <fullName evidence="3">Uncharacterized protein</fullName>
    </submittedName>
</protein>
<name>A0A5D2I7Z7_GOSTO</name>
<feature type="transmembrane region" description="Helical" evidence="2">
    <location>
        <begin position="240"/>
        <end position="259"/>
    </location>
</feature>
<evidence type="ECO:0000313" key="4">
    <source>
        <dbReference type="Proteomes" id="UP000322667"/>
    </source>
</evidence>
<reference evidence="3 4" key="1">
    <citation type="submission" date="2019-07" db="EMBL/GenBank/DDBJ databases">
        <title>WGS assembly of Gossypium tomentosum.</title>
        <authorList>
            <person name="Chen Z.J."/>
            <person name="Sreedasyam A."/>
            <person name="Ando A."/>
            <person name="Song Q."/>
            <person name="De L."/>
            <person name="Hulse-Kemp A."/>
            <person name="Ding M."/>
            <person name="Ye W."/>
            <person name="Kirkbride R."/>
            <person name="Jenkins J."/>
            <person name="Plott C."/>
            <person name="Lovell J."/>
            <person name="Lin Y.-M."/>
            <person name="Vaughn R."/>
            <person name="Liu B."/>
            <person name="Li W."/>
            <person name="Simpson S."/>
            <person name="Scheffler B."/>
            <person name="Saski C."/>
            <person name="Grover C."/>
            <person name="Hu G."/>
            <person name="Conover J."/>
            <person name="Carlson J."/>
            <person name="Shu S."/>
            <person name="Boston L."/>
            <person name="Williams M."/>
            <person name="Peterson D."/>
            <person name="Mcgee K."/>
            <person name="Jones D."/>
            <person name="Wendel J."/>
            <person name="Stelly D."/>
            <person name="Grimwood J."/>
            <person name="Schmutz J."/>
        </authorList>
    </citation>
    <scope>NUCLEOTIDE SEQUENCE [LARGE SCALE GENOMIC DNA]</scope>
    <source>
        <strain evidence="3">7179.01</strain>
    </source>
</reference>
<evidence type="ECO:0000256" key="1">
    <source>
        <dbReference type="SAM" id="MobiDB-lite"/>
    </source>
</evidence>
<organism evidence="3 4">
    <name type="scientific">Gossypium tomentosum</name>
    <name type="common">Hawaiian cotton</name>
    <name type="synonym">Gossypium sandvicense</name>
    <dbReference type="NCBI Taxonomy" id="34277"/>
    <lineage>
        <taxon>Eukaryota</taxon>
        <taxon>Viridiplantae</taxon>
        <taxon>Streptophyta</taxon>
        <taxon>Embryophyta</taxon>
        <taxon>Tracheophyta</taxon>
        <taxon>Spermatophyta</taxon>
        <taxon>Magnoliopsida</taxon>
        <taxon>eudicotyledons</taxon>
        <taxon>Gunneridae</taxon>
        <taxon>Pentapetalae</taxon>
        <taxon>rosids</taxon>
        <taxon>malvids</taxon>
        <taxon>Malvales</taxon>
        <taxon>Malvaceae</taxon>
        <taxon>Malvoideae</taxon>
        <taxon>Gossypium</taxon>
    </lineage>
</organism>
<sequence>MECLLRAYSITGLCQKLADFWGISIPFPDHRLAIPSHFLPSQPKSPKNKSKQKLPAKSPHKAPPAPDSLFQDLEKVEESREKWTLTDTMLCKMESSLKGLKVKYILELVDAIVWKFFRAMEIRKKEKLFYYGTPCSEETGVWVPVSVPPVSENKHEEWDRGPCLNGGYFPDDGVRSNQFIGESKDLTMWDVFSEMLIVARGKVSSIASGDVQRYGITWLSSHLLEQTWKDMAQTLAEANFGNSLFLLFLILTIIFQLLFKF</sequence>
<keyword evidence="4" id="KW-1185">Reference proteome</keyword>
<gene>
    <name evidence="3" type="ORF">ES332_D12G095400v1</name>
</gene>
<feature type="compositionally biased region" description="Basic residues" evidence="1">
    <location>
        <begin position="46"/>
        <end position="60"/>
    </location>
</feature>
<dbReference type="EMBL" id="CM017634">
    <property type="protein sequence ID" value="TYH38213.1"/>
    <property type="molecule type" value="Genomic_DNA"/>
</dbReference>
<dbReference type="Proteomes" id="UP000322667">
    <property type="component" value="Chromosome D12"/>
</dbReference>
<keyword evidence="2" id="KW-0472">Membrane</keyword>
<feature type="region of interest" description="Disordered" evidence="1">
    <location>
        <begin position="38"/>
        <end position="69"/>
    </location>
</feature>